<dbReference type="InterPro" id="IPR036397">
    <property type="entry name" value="RNaseH_sf"/>
</dbReference>
<reference evidence="1 2" key="1">
    <citation type="submission" date="2015-07" db="EMBL/GenBank/DDBJ databases">
        <title>The genome of Habropoda laboriosa.</title>
        <authorList>
            <person name="Pan H."/>
            <person name="Kapheim K."/>
        </authorList>
    </citation>
    <scope>NUCLEOTIDE SEQUENCE [LARGE SCALE GENOMIC DNA]</scope>
    <source>
        <strain evidence="1">0110345459</strain>
    </source>
</reference>
<evidence type="ECO:0000313" key="2">
    <source>
        <dbReference type="Proteomes" id="UP000053825"/>
    </source>
</evidence>
<dbReference type="Proteomes" id="UP000053825">
    <property type="component" value="Unassembled WGS sequence"/>
</dbReference>
<proteinExistence type="predicted"/>
<protein>
    <recommendedName>
        <fullName evidence="3">Histone-lysine N-methyltransferase SETMAR</fullName>
    </recommendedName>
</protein>
<dbReference type="GO" id="GO:0003676">
    <property type="term" value="F:nucleic acid binding"/>
    <property type="evidence" value="ECO:0007669"/>
    <property type="project" value="InterPro"/>
</dbReference>
<organism evidence="1 2">
    <name type="scientific">Habropoda laboriosa</name>
    <dbReference type="NCBI Taxonomy" id="597456"/>
    <lineage>
        <taxon>Eukaryota</taxon>
        <taxon>Metazoa</taxon>
        <taxon>Ecdysozoa</taxon>
        <taxon>Arthropoda</taxon>
        <taxon>Hexapoda</taxon>
        <taxon>Insecta</taxon>
        <taxon>Pterygota</taxon>
        <taxon>Neoptera</taxon>
        <taxon>Endopterygota</taxon>
        <taxon>Hymenoptera</taxon>
        <taxon>Apocrita</taxon>
        <taxon>Aculeata</taxon>
        <taxon>Apoidea</taxon>
        <taxon>Anthophila</taxon>
        <taxon>Apidae</taxon>
        <taxon>Habropoda</taxon>
    </lineage>
</organism>
<sequence>MADGQASVFVFRLKIHIPPGYDEQVRYHAGNWFLLHDNAPARRTAVVREFLAKKEILVDQPYSPDLAPCDYFSFPRKF</sequence>
<name>A0A0L7QWX9_9HYME</name>
<dbReference type="Gene3D" id="3.30.420.10">
    <property type="entry name" value="Ribonuclease H-like superfamily/Ribonuclease H"/>
    <property type="match status" value="1"/>
</dbReference>
<dbReference type="EMBL" id="KQ414708">
    <property type="protein sequence ID" value="KOC63044.1"/>
    <property type="molecule type" value="Genomic_DNA"/>
</dbReference>
<accession>A0A0L7QWX9</accession>
<gene>
    <name evidence="1" type="ORF">WH47_04439</name>
</gene>
<keyword evidence="2" id="KW-1185">Reference proteome</keyword>
<dbReference type="AlphaFoldDB" id="A0A0L7QWX9"/>
<evidence type="ECO:0000313" key="1">
    <source>
        <dbReference type="EMBL" id="KOC63044.1"/>
    </source>
</evidence>
<evidence type="ECO:0008006" key="3">
    <source>
        <dbReference type="Google" id="ProtNLM"/>
    </source>
</evidence>